<keyword evidence="3" id="KW-1185">Reference proteome</keyword>
<accession>A0AAF0U7J8</accession>
<dbReference type="EMBL" id="CP133619">
    <property type="protein sequence ID" value="WMV40599.1"/>
    <property type="molecule type" value="Genomic_DNA"/>
</dbReference>
<dbReference type="InterPro" id="IPR025659">
    <property type="entry name" value="Tubby-like_C"/>
</dbReference>
<proteinExistence type="inferred from homology"/>
<dbReference type="InterPro" id="IPR038595">
    <property type="entry name" value="LOR_sf"/>
</dbReference>
<comment type="similarity">
    <text evidence="1">Belongs to the LOR family.</text>
</comment>
<sequence>MAKICPEFMLQQSSPSSSSPTPYVKSITETFTIWMKSLIFHGNGCTVFNSKGEIVFRVDNYQESCRDEVCIMDLKGQVLFSIKREKLRVFGRWNGYGSFGEIKGRPLFQVKRNCDIFSRENVICNFGSCDENNVGINCYKIQQFDRNSSYKVTNSTGQVVAEVSKTKAIIKRIWVKQKQSSRGFGYGEDVLTLEVEPNIDHSLIVAFVIVCGLIHGKL</sequence>
<dbReference type="PANTHER" id="PTHR31087:SF75">
    <property type="entry name" value="PROTEIN LURP-ONE-RELATED 4-LIKE"/>
    <property type="match status" value="1"/>
</dbReference>
<gene>
    <name evidence="2" type="ORF">MTR67_033984</name>
</gene>
<evidence type="ECO:0000313" key="3">
    <source>
        <dbReference type="Proteomes" id="UP001234989"/>
    </source>
</evidence>
<evidence type="ECO:0008006" key="4">
    <source>
        <dbReference type="Google" id="ProtNLM"/>
    </source>
</evidence>
<dbReference type="SUPFAM" id="SSF54518">
    <property type="entry name" value="Tubby C-terminal domain-like"/>
    <property type="match status" value="1"/>
</dbReference>
<dbReference type="AlphaFoldDB" id="A0AAF0U7J8"/>
<evidence type="ECO:0000256" key="1">
    <source>
        <dbReference type="ARBA" id="ARBA00005437"/>
    </source>
</evidence>
<evidence type="ECO:0000313" key="2">
    <source>
        <dbReference type="EMBL" id="WMV40599.1"/>
    </source>
</evidence>
<dbReference type="Proteomes" id="UP001234989">
    <property type="component" value="Chromosome 8"/>
</dbReference>
<name>A0AAF0U7J8_SOLVR</name>
<dbReference type="PANTHER" id="PTHR31087">
    <property type="match status" value="1"/>
</dbReference>
<dbReference type="InterPro" id="IPR007612">
    <property type="entry name" value="LOR"/>
</dbReference>
<dbReference type="Pfam" id="PF04525">
    <property type="entry name" value="LOR"/>
    <property type="match status" value="1"/>
</dbReference>
<protein>
    <recommendedName>
        <fullName evidence="4">Protein LURP-one-related 4-like</fullName>
    </recommendedName>
</protein>
<dbReference type="Gene3D" id="2.40.160.200">
    <property type="entry name" value="LURP1-related"/>
    <property type="match status" value="1"/>
</dbReference>
<reference evidence="2" key="1">
    <citation type="submission" date="2023-08" db="EMBL/GenBank/DDBJ databases">
        <title>A de novo genome assembly of Solanum verrucosum Schlechtendal, a Mexican diploid species geographically isolated from the other diploid A-genome species in potato relatives.</title>
        <authorList>
            <person name="Hosaka K."/>
        </authorList>
    </citation>
    <scope>NUCLEOTIDE SEQUENCE</scope>
    <source>
        <tissue evidence="2">Young leaves</tissue>
    </source>
</reference>
<organism evidence="2 3">
    <name type="scientific">Solanum verrucosum</name>
    <dbReference type="NCBI Taxonomy" id="315347"/>
    <lineage>
        <taxon>Eukaryota</taxon>
        <taxon>Viridiplantae</taxon>
        <taxon>Streptophyta</taxon>
        <taxon>Embryophyta</taxon>
        <taxon>Tracheophyta</taxon>
        <taxon>Spermatophyta</taxon>
        <taxon>Magnoliopsida</taxon>
        <taxon>eudicotyledons</taxon>
        <taxon>Gunneridae</taxon>
        <taxon>Pentapetalae</taxon>
        <taxon>asterids</taxon>
        <taxon>lamiids</taxon>
        <taxon>Solanales</taxon>
        <taxon>Solanaceae</taxon>
        <taxon>Solanoideae</taxon>
        <taxon>Solaneae</taxon>
        <taxon>Solanum</taxon>
    </lineage>
</organism>